<dbReference type="InterPro" id="IPR004032">
    <property type="entry name" value="PMP22_EMP_MP20"/>
</dbReference>
<gene>
    <name evidence="7" type="ORF">AMELA_G00110390</name>
</gene>
<dbReference type="Proteomes" id="UP000593565">
    <property type="component" value="Unassembled WGS sequence"/>
</dbReference>
<evidence type="ECO:0000256" key="4">
    <source>
        <dbReference type="ARBA" id="ARBA00022989"/>
    </source>
</evidence>
<evidence type="ECO:0000256" key="1">
    <source>
        <dbReference type="ARBA" id="ARBA00004141"/>
    </source>
</evidence>
<feature type="transmembrane region" description="Helical" evidence="6">
    <location>
        <begin position="67"/>
        <end position="93"/>
    </location>
</feature>
<comment type="caution">
    <text evidence="7">The sequence shown here is derived from an EMBL/GenBank/DDBJ whole genome shotgun (WGS) entry which is preliminary data.</text>
</comment>
<keyword evidence="5 6" id="KW-0472">Membrane</keyword>
<comment type="subcellular location">
    <subcellularLocation>
        <location evidence="1 6">Membrane</location>
        <topology evidence="1 6">Multi-pass membrane protein</topology>
    </subcellularLocation>
</comment>
<dbReference type="GO" id="GO:0005886">
    <property type="term" value="C:plasma membrane"/>
    <property type="evidence" value="ECO:0007669"/>
    <property type="project" value="TreeGrafter"/>
</dbReference>
<evidence type="ECO:0000256" key="2">
    <source>
        <dbReference type="ARBA" id="ARBA00006864"/>
    </source>
</evidence>
<organism evidence="7 8">
    <name type="scientific">Ameiurus melas</name>
    <name type="common">Black bullhead</name>
    <name type="synonym">Silurus melas</name>
    <dbReference type="NCBI Taxonomy" id="219545"/>
    <lineage>
        <taxon>Eukaryota</taxon>
        <taxon>Metazoa</taxon>
        <taxon>Chordata</taxon>
        <taxon>Craniata</taxon>
        <taxon>Vertebrata</taxon>
        <taxon>Euteleostomi</taxon>
        <taxon>Actinopterygii</taxon>
        <taxon>Neopterygii</taxon>
        <taxon>Teleostei</taxon>
        <taxon>Ostariophysi</taxon>
        <taxon>Siluriformes</taxon>
        <taxon>Ictaluridae</taxon>
        <taxon>Ameiurus</taxon>
    </lineage>
</organism>
<dbReference type="PANTHER" id="PTHR10671">
    <property type="entry name" value="EPITHELIAL MEMBRANE PROTEIN-RELATED"/>
    <property type="match status" value="1"/>
</dbReference>
<dbReference type="Pfam" id="PF00822">
    <property type="entry name" value="PMP22_Claudin"/>
    <property type="match status" value="1"/>
</dbReference>
<feature type="transmembrane region" description="Helical" evidence="6">
    <location>
        <begin position="195"/>
        <end position="218"/>
    </location>
</feature>
<evidence type="ECO:0000256" key="5">
    <source>
        <dbReference type="ARBA" id="ARBA00023136"/>
    </source>
</evidence>
<feature type="transmembrane region" description="Helical" evidence="6">
    <location>
        <begin position="159"/>
        <end position="183"/>
    </location>
</feature>
<keyword evidence="8" id="KW-1185">Reference proteome</keyword>
<evidence type="ECO:0000313" key="8">
    <source>
        <dbReference type="Proteomes" id="UP000593565"/>
    </source>
</evidence>
<dbReference type="InterPro" id="IPR050579">
    <property type="entry name" value="PMP-22/EMP/MP20-like"/>
</dbReference>
<dbReference type="InterPro" id="IPR004031">
    <property type="entry name" value="PMP22/EMP/MP20/Claudin"/>
</dbReference>
<dbReference type="Gene3D" id="1.20.140.150">
    <property type="match status" value="1"/>
</dbReference>
<dbReference type="PRINTS" id="PR01453">
    <property type="entry name" value="EPMEMFAMILY"/>
</dbReference>
<evidence type="ECO:0000256" key="3">
    <source>
        <dbReference type="ARBA" id="ARBA00022692"/>
    </source>
</evidence>
<feature type="transmembrane region" description="Helical" evidence="6">
    <location>
        <begin position="123"/>
        <end position="147"/>
    </location>
</feature>
<sequence>MSVFTRSFTTNIVIMSTIIASPSTLLSDLRSNTVTSPLCVLTTFHRGIISPGNTFTQILKSISGNMLILLCGIVFLHIAVLVLLFVSTIVNAWTVSSTSSSDLWQNCSTVVTGNGCQLGEHGVWIQAVQALMILSIVFSFLSLLLFFCQLFTLKKGGRFFLTGAFQILACLFVMCGAIIYTVMKHTWVPATESYGYAYMLAWVAFPLALISGLIYVILRKRE</sequence>
<comment type="similarity">
    <text evidence="2 6">Belongs to the PMP-22/EMP/MP20 family.</text>
</comment>
<dbReference type="PROSITE" id="PS01221">
    <property type="entry name" value="PMP22_1"/>
    <property type="match status" value="1"/>
</dbReference>
<name>A0A7J6APX2_AMEME</name>
<dbReference type="AlphaFoldDB" id="A0A7J6APX2"/>
<reference evidence="7 8" key="1">
    <citation type="submission" date="2020-02" db="EMBL/GenBank/DDBJ databases">
        <title>A chromosome-scale genome assembly of the black bullhead catfish (Ameiurus melas).</title>
        <authorList>
            <person name="Wen M."/>
            <person name="Zham M."/>
            <person name="Cabau C."/>
            <person name="Klopp C."/>
            <person name="Donnadieu C."/>
            <person name="Roques C."/>
            <person name="Bouchez O."/>
            <person name="Lampietro C."/>
            <person name="Jouanno E."/>
            <person name="Herpin A."/>
            <person name="Louis A."/>
            <person name="Berthelot C."/>
            <person name="Parey E."/>
            <person name="Roest-Crollius H."/>
            <person name="Braasch I."/>
            <person name="Postlethwait J."/>
            <person name="Robinson-Rechavi M."/>
            <person name="Echchiki A."/>
            <person name="Begum T."/>
            <person name="Montfort J."/>
            <person name="Schartl M."/>
            <person name="Bobe J."/>
            <person name="Guiguen Y."/>
        </authorList>
    </citation>
    <scope>NUCLEOTIDE SEQUENCE [LARGE SCALE GENOMIC DNA]</scope>
    <source>
        <strain evidence="7">M_S1</strain>
        <tissue evidence="7">Blood</tissue>
    </source>
</reference>
<evidence type="ECO:0008006" key="9">
    <source>
        <dbReference type="Google" id="ProtNLM"/>
    </source>
</evidence>
<proteinExistence type="inferred from homology"/>
<dbReference type="PANTHER" id="PTHR10671:SF7">
    <property type="entry name" value="PERIPHERAL MYELIN PROTEIN 22"/>
    <property type="match status" value="1"/>
</dbReference>
<evidence type="ECO:0000313" key="7">
    <source>
        <dbReference type="EMBL" id="KAF4084820.1"/>
    </source>
</evidence>
<protein>
    <recommendedName>
        <fullName evidence="9">Peripheral myelin protein 22</fullName>
    </recommendedName>
</protein>
<keyword evidence="3 6" id="KW-0812">Transmembrane</keyword>
<evidence type="ECO:0000256" key="6">
    <source>
        <dbReference type="RuleBase" id="RU363088"/>
    </source>
</evidence>
<accession>A0A7J6APX2</accession>
<keyword evidence="4 6" id="KW-1133">Transmembrane helix</keyword>
<dbReference type="EMBL" id="JAAGNN010000009">
    <property type="protein sequence ID" value="KAF4084820.1"/>
    <property type="molecule type" value="Genomic_DNA"/>
</dbReference>